<name>A0ABQ8H768_9ROSI</name>
<dbReference type="InterPro" id="IPR004559">
    <property type="entry name" value="HemW-like"/>
</dbReference>
<evidence type="ECO:0000256" key="22">
    <source>
        <dbReference type="SAM" id="MobiDB-lite"/>
    </source>
</evidence>
<evidence type="ECO:0000256" key="6">
    <source>
        <dbReference type="ARBA" id="ARBA00020266"/>
    </source>
</evidence>
<evidence type="ECO:0000256" key="16">
    <source>
        <dbReference type="ARBA" id="ARBA00023315"/>
    </source>
</evidence>
<evidence type="ECO:0000256" key="3">
    <source>
        <dbReference type="ARBA" id="ARBA00005494"/>
    </source>
</evidence>
<dbReference type="InterPro" id="IPR034687">
    <property type="entry name" value="ELP3-like"/>
</dbReference>
<feature type="domain" description="Radical SAM core" evidence="24">
    <location>
        <begin position="98"/>
        <end position="388"/>
    </location>
</feature>
<dbReference type="SFLD" id="SFLDF00344">
    <property type="entry name" value="ELP3-like"/>
    <property type="match status" value="1"/>
</dbReference>
<dbReference type="SMART" id="SM00729">
    <property type="entry name" value="Elp3"/>
    <property type="match status" value="2"/>
</dbReference>
<keyword evidence="11" id="KW-0819">tRNA processing</keyword>
<evidence type="ECO:0000256" key="13">
    <source>
        <dbReference type="ARBA" id="ARBA00022884"/>
    </source>
</evidence>
<dbReference type="InterPro" id="IPR058240">
    <property type="entry name" value="rSAM_sf"/>
</dbReference>
<dbReference type="Gene3D" id="3.40.630.30">
    <property type="match status" value="1"/>
</dbReference>
<evidence type="ECO:0000256" key="17">
    <source>
        <dbReference type="ARBA" id="ARBA00030769"/>
    </source>
</evidence>
<reference evidence="25 26" key="1">
    <citation type="submission" date="2021-02" db="EMBL/GenBank/DDBJ databases">
        <title>Plant Genome Project.</title>
        <authorList>
            <person name="Zhang R.-G."/>
        </authorList>
    </citation>
    <scope>NUCLEOTIDE SEQUENCE [LARGE SCALE GENOMIC DNA]</scope>
    <source>
        <tissue evidence="25">Leaves</tissue>
    </source>
</reference>
<comment type="cofactor">
    <cofactor evidence="1">
        <name>[4Fe-4S] cluster</name>
        <dbReference type="ChEBI" id="CHEBI:49883"/>
    </cofactor>
</comment>
<dbReference type="InterPro" id="IPR016181">
    <property type="entry name" value="Acyl_CoA_acyltransferase"/>
</dbReference>
<evidence type="ECO:0000313" key="25">
    <source>
        <dbReference type="EMBL" id="KAH7549763.1"/>
    </source>
</evidence>
<dbReference type="InterPro" id="IPR007197">
    <property type="entry name" value="rSAM"/>
</dbReference>
<dbReference type="Pfam" id="PF16199">
    <property type="entry name" value="Radical_SAM_C"/>
    <property type="match status" value="1"/>
</dbReference>
<keyword evidence="9" id="KW-0808">Transferase</keyword>
<feature type="region of interest" description="Disordered" evidence="22">
    <location>
        <begin position="1"/>
        <end position="21"/>
    </location>
</feature>
<dbReference type="PANTHER" id="PTHR11135:SF0">
    <property type="entry name" value="ELONGATOR COMPLEX PROTEIN 3"/>
    <property type="match status" value="1"/>
</dbReference>
<comment type="similarity">
    <text evidence="4">Belongs to the anaerobic coproporphyrinogen-III oxidase family. HemW subfamily.</text>
</comment>
<sequence length="1005" mass="112510">MATAVLADTKKLPRPGRGGFQAHGLTEEEARVRAIAEIVNSMVDLSRRNQTVDLNAIKSAACRKYGLARAPKLVEMIAALPETERESLLPKLRAKPVRTASGIAVVAVMSKPHRCPHIATTGNICVYCPGGPDSDFEYSTQSYTGYEPTSMRAIRARYNPYVQARSRIDQLKRLGHSVDKVEFILMGGTFMSLPADYRDYFIRNLHDALSGHTSANVEEAVTYSEHSATKCIGMTIETRPDYCLGPHLRQMLSYGCTRLEIGVQSTYEDVARDTNRGHTVVAVADCFCLAKDAGFKVVAHMMPDLPNVGVERDMESFKEFFESPLFRADGLKIYPTLVIRGTGLYELWKTGSYRNYPPEQLVDIVARILAMVPPWTRVYRVQRDIPMPLVTSGVEKGNLRELALARMDDLGLKCRDVRTREAGIQDIHHKIKPEAVELVRRDYTANEGWETFLSYEDTRQDILVGLLRLRKCGRNVTCPELIGKCSIVRELHVYGTAVPVHGRDADKLQHQGYGTLLMEEAERIAQREHRSTKIAVISGVGTRHYYRKLGYELEVDGKRSHLFFLNASQTVQQNASTNPTATIPPTSAYIHLPFCRKRCHYCDFPIVALGSSSAQTDDNDPRILNYLQLLSREINATKVGYNTNPPLETLFFGGGTPSLVPPKLVLSVLDTLRVKFGLSLDAEISMEMDPGTFDAKKLKEFMGLGVNRVSLGVQAFQDELLKSCGRAHGVEEVYQAIDTVKSCGVENWSMDLISSLPHQTPQMWEESLRLTVESRPNHVSVYDLQVEQGTKFGILYKPGEFPLPTETQSAYFYRMASSMLSSAGYNHYEISSYCKDGFECKHNLTYWKNEPFYGFGLGSASYLGGVRFSRPIKMKQFVDYVQNLESGVVDCCGSNDIDAKDLFMDVVMLSLRTARGLDLKSFREAFGCSLAYSLCKAYKPFIESGHVLCLDVHRRAITIAELNTLLSNEKENEIGSRLAYIRLSDPEGFLLSNELISHAFGIIDP</sequence>
<evidence type="ECO:0000256" key="18">
    <source>
        <dbReference type="ARBA" id="ARBA00033094"/>
    </source>
</evidence>
<evidence type="ECO:0000259" key="24">
    <source>
        <dbReference type="PROSITE" id="PS51918"/>
    </source>
</evidence>
<comment type="caution">
    <text evidence="25">The sequence shown here is derived from an EMBL/GenBank/DDBJ whole genome shotgun (WGS) entry which is preliminary data.</text>
</comment>
<dbReference type="PROSITE" id="PS51918">
    <property type="entry name" value="RADICAL_SAM"/>
    <property type="match status" value="2"/>
</dbReference>
<dbReference type="NCBIfam" id="TIGR01211">
    <property type="entry name" value="ELP3"/>
    <property type="match status" value="1"/>
</dbReference>
<dbReference type="Pfam" id="PF23613">
    <property type="entry name" value="ELP3_N"/>
    <property type="match status" value="1"/>
</dbReference>
<accession>A0ABQ8H768</accession>
<evidence type="ECO:0000256" key="4">
    <source>
        <dbReference type="ARBA" id="ARBA00006100"/>
    </source>
</evidence>
<dbReference type="SFLD" id="SFLDG01086">
    <property type="entry name" value="elongater_protein-like"/>
    <property type="match status" value="1"/>
</dbReference>
<keyword evidence="10" id="KW-0949">S-adenosyl-L-methionine</keyword>
<dbReference type="EC" id="2.3.1.311" evidence="19"/>
<keyword evidence="7" id="KW-0004">4Fe-4S</keyword>
<keyword evidence="26" id="KW-1185">Reference proteome</keyword>
<dbReference type="InterPro" id="IPR006638">
    <property type="entry name" value="Elp3/MiaA/NifB-like_rSAM"/>
</dbReference>
<dbReference type="CDD" id="cd01335">
    <property type="entry name" value="Radical_SAM"/>
    <property type="match status" value="1"/>
</dbReference>
<evidence type="ECO:0000256" key="15">
    <source>
        <dbReference type="ARBA" id="ARBA00023014"/>
    </source>
</evidence>
<dbReference type="InterPro" id="IPR039661">
    <property type="entry name" value="ELP3"/>
</dbReference>
<evidence type="ECO:0000256" key="2">
    <source>
        <dbReference type="ARBA" id="ARBA00005043"/>
    </source>
</evidence>
<dbReference type="Pfam" id="PF04055">
    <property type="entry name" value="Radical_SAM"/>
    <property type="match status" value="2"/>
</dbReference>
<evidence type="ECO:0000256" key="19">
    <source>
        <dbReference type="ARBA" id="ARBA00044771"/>
    </source>
</evidence>
<gene>
    <name evidence="25" type="ORF">JRO89_XS13G0078200</name>
</gene>
<evidence type="ECO:0000256" key="11">
    <source>
        <dbReference type="ARBA" id="ARBA00022694"/>
    </source>
</evidence>
<dbReference type="EMBL" id="JAFEMO010000013">
    <property type="protein sequence ID" value="KAH7549763.1"/>
    <property type="molecule type" value="Genomic_DNA"/>
</dbReference>
<evidence type="ECO:0000313" key="26">
    <source>
        <dbReference type="Proteomes" id="UP000827721"/>
    </source>
</evidence>
<dbReference type="InterPro" id="IPR032432">
    <property type="entry name" value="Radical_SAM_C"/>
</dbReference>
<dbReference type="SFLD" id="SFLDF00562">
    <property type="entry name" value="HemN-like__clustered_with_heat"/>
    <property type="match status" value="1"/>
</dbReference>
<dbReference type="PANTHER" id="PTHR11135">
    <property type="entry name" value="HISTONE ACETYLTRANSFERASE-RELATED"/>
    <property type="match status" value="1"/>
</dbReference>
<proteinExistence type="inferred from homology"/>
<keyword evidence="16" id="KW-0012">Acyltransferase</keyword>
<comment type="catalytic activity">
    <reaction evidence="21">
        <text>uridine(34) in tRNA + acetyl-CoA + S-adenosyl-L-methionine + H2O = 5-(carboxymethyl)uridine(34) in tRNA + 5'-deoxyadenosine + L-methionine + CoA + 2 H(+)</text>
        <dbReference type="Rhea" id="RHEA:61020"/>
        <dbReference type="Rhea" id="RHEA-COMP:10407"/>
        <dbReference type="Rhea" id="RHEA-COMP:11727"/>
        <dbReference type="ChEBI" id="CHEBI:15377"/>
        <dbReference type="ChEBI" id="CHEBI:15378"/>
        <dbReference type="ChEBI" id="CHEBI:17319"/>
        <dbReference type="ChEBI" id="CHEBI:57287"/>
        <dbReference type="ChEBI" id="CHEBI:57288"/>
        <dbReference type="ChEBI" id="CHEBI:57844"/>
        <dbReference type="ChEBI" id="CHEBI:59789"/>
        <dbReference type="ChEBI" id="CHEBI:65315"/>
        <dbReference type="ChEBI" id="CHEBI:74882"/>
        <dbReference type="EC" id="2.3.1.311"/>
    </reaction>
    <physiologicalReaction direction="left-to-right" evidence="21">
        <dbReference type="Rhea" id="RHEA:61021"/>
    </physiologicalReaction>
</comment>
<evidence type="ECO:0000256" key="12">
    <source>
        <dbReference type="ARBA" id="ARBA00022723"/>
    </source>
</evidence>
<evidence type="ECO:0000256" key="5">
    <source>
        <dbReference type="ARBA" id="ARBA00014678"/>
    </source>
</evidence>
<evidence type="ECO:0000256" key="21">
    <source>
        <dbReference type="ARBA" id="ARBA00047372"/>
    </source>
</evidence>
<evidence type="ECO:0000256" key="20">
    <source>
        <dbReference type="ARBA" id="ARBA00045130"/>
    </source>
</evidence>
<feature type="domain" description="Radical SAM core" evidence="24">
    <location>
        <begin position="580"/>
        <end position="826"/>
    </location>
</feature>
<evidence type="ECO:0000256" key="10">
    <source>
        <dbReference type="ARBA" id="ARBA00022691"/>
    </source>
</evidence>
<comment type="function">
    <text evidence="20">May be a heme chaperone, appears to bind heme. Homologous bacterial proteins do not have oxygen-independent coproporphyrinogen-III oxidase activity. Binds 1 [4Fe-4S] cluster. The cluster is coordinated with 3 cysteines and an exchangeable S-adenosyl-L-methionine.</text>
</comment>
<evidence type="ECO:0000256" key="9">
    <source>
        <dbReference type="ARBA" id="ARBA00022679"/>
    </source>
</evidence>
<dbReference type="InterPro" id="IPR000182">
    <property type="entry name" value="GNAT_dom"/>
</dbReference>
<feature type="domain" description="N-acetyltransferase" evidence="23">
    <location>
        <begin position="412"/>
        <end position="572"/>
    </location>
</feature>
<evidence type="ECO:0000256" key="1">
    <source>
        <dbReference type="ARBA" id="ARBA00001966"/>
    </source>
</evidence>
<keyword evidence="8" id="KW-0820">tRNA-binding</keyword>
<dbReference type="InterPro" id="IPR023404">
    <property type="entry name" value="rSAM_horseshoe"/>
</dbReference>
<comment type="pathway">
    <text evidence="2">tRNA modification; 5-methoxycarbonylmethyl-2-thiouridine-tRNA biosynthesis.</text>
</comment>
<organism evidence="25 26">
    <name type="scientific">Xanthoceras sorbifolium</name>
    <dbReference type="NCBI Taxonomy" id="99658"/>
    <lineage>
        <taxon>Eukaryota</taxon>
        <taxon>Viridiplantae</taxon>
        <taxon>Streptophyta</taxon>
        <taxon>Embryophyta</taxon>
        <taxon>Tracheophyta</taxon>
        <taxon>Spermatophyta</taxon>
        <taxon>Magnoliopsida</taxon>
        <taxon>eudicotyledons</taxon>
        <taxon>Gunneridae</taxon>
        <taxon>Pentapetalae</taxon>
        <taxon>rosids</taxon>
        <taxon>malvids</taxon>
        <taxon>Sapindales</taxon>
        <taxon>Sapindaceae</taxon>
        <taxon>Xanthoceroideae</taxon>
        <taxon>Xanthoceras</taxon>
    </lineage>
</organism>
<dbReference type="SUPFAM" id="SSF102114">
    <property type="entry name" value="Radical SAM enzymes"/>
    <property type="match status" value="2"/>
</dbReference>
<dbReference type="Proteomes" id="UP000827721">
    <property type="component" value="Unassembled WGS sequence"/>
</dbReference>
<evidence type="ECO:0000256" key="14">
    <source>
        <dbReference type="ARBA" id="ARBA00023004"/>
    </source>
</evidence>
<keyword evidence="14" id="KW-0408">Iron</keyword>
<keyword evidence="15" id="KW-0411">Iron-sulfur</keyword>
<dbReference type="PROSITE" id="PS51186">
    <property type="entry name" value="GNAT"/>
    <property type="match status" value="1"/>
</dbReference>
<keyword evidence="13" id="KW-0694">RNA-binding</keyword>
<dbReference type="Gene3D" id="3.80.30.20">
    <property type="entry name" value="tm_1862 like domain"/>
    <property type="match status" value="1"/>
</dbReference>
<dbReference type="NCBIfam" id="TIGR00539">
    <property type="entry name" value="hemN_rel"/>
    <property type="match status" value="1"/>
</dbReference>
<dbReference type="SFLD" id="SFLDG01065">
    <property type="entry name" value="anaerobic_coproporphyrinogen-I"/>
    <property type="match status" value="1"/>
</dbReference>
<dbReference type="InterPro" id="IPR056591">
    <property type="entry name" value="ELP3-like_N"/>
</dbReference>
<comment type="similarity">
    <text evidence="3">Belongs to the ELP3 family.</text>
</comment>
<protein>
    <recommendedName>
        <fullName evidence="6">Elongator complex protein 3</fullName>
        <ecNumber evidence="19">2.3.1.311</ecNumber>
    </recommendedName>
    <alternativeName>
        <fullName evidence="18">Putative heme chaperone</fullName>
    </alternativeName>
    <alternativeName>
        <fullName evidence="5">Radical S-adenosyl methionine domain-containing protein 1, mitochondrial</fullName>
    </alternativeName>
    <alternativeName>
        <fullName evidence="17">tRNA uridine(34) acetyltransferase</fullName>
    </alternativeName>
</protein>
<evidence type="ECO:0000256" key="8">
    <source>
        <dbReference type="ARBA" id="ARBA00022555"/>
    </source>
</evidence>
<keyword evidence="12" id="KW-0479">Metal-binding</keyword>
<dbReference type="SUPFAM" id="SSF55729">
    <property type="entry name" value="Acyl-CoA N-acyltransferases (Nat)"/>
    <property type="match status" value="1"/>
</dbReference>
<evidence type="ECO:0000256" key="7">
    <source>
        <dbReference type="ARBA" id="ARBA00022485"/>
    </source>
</evidence>
<dbReference type="SFLD" id="SFLDS00029">
    <property type="entry name" value="Radical_SAM"/>
    <property type="match status" value="2"/>
</dbReference>
<evidence type="ECO:0000259" key="23">
    <source>
        <dbReference type="PROSITE" id="PS51186"/>
    </source>
</evidence>